<proteinExistence type="predicted"/>
<reference evidence="1" key="1">
    <citation type="submission" date="2020-05" db="EMBL/GenBank/DDBJ databases">
        <authorList>
            <person name="Chiriac C."/>
            <person name="Salcher M."/>
            <person name="Ghai R."/>
            <person name="Kavagutti S V."/>
        </authorList>
    </citation>
    <scope>NUCLEOTIDE SEQUENCE</scope>
</reference>
<accession>A0A6J7K9J5</accession>
<evidence type="ECO:0000313" key="1">
    <source>
        <dbReference type="EMBL" id="CAB4951951.1"/>
    </source>
</evidence>
<organism evidence="1">
    <name type="scientific">freshwater metagenome</name>
    <dbReference type="NCBI Taxonomy" id="449393"/>
    <lineage>
        <taxon>unclassified sequences</taxon>
        <taxon>metagenomes</taxon>
        <taxon>ecological metagenomes</taxon>
    </lineage>
</organism>
<dbReference type="AlphaFoldDB" id="A0A6J7K9J5"/>
<protein>
    <submittedName>
        <fullName evidence="1">Unannotated protein</fullName>
    </submittedName>
</protein>
<name>A0A6J7K9J5_9ZZZZ</name>
<gene>
    <name evidence="1" type="ORF">UFOPK3662_02612</name>
</gene>
<dbReference type="EMBL" id="CAFBMW010000023">
    <property type="protein sequence ID" value="CAB4951951.1"/>
    <property type="molecule type" value="Genomic_DNA"/>
</dbReference>
<sequence length="87" mass="9699">MAKTDKILAAMRSNPASVKYGDLYAVCKHYFGKPRQDGTSHAVFATPWAGDPRVNIQNKNNMAKAYQVRQVIKAIDKIESLEEETDG</sequence>